<evidence type="ECO:0000256" key="14">
    <source>
        <dbReference type="PROSITE-ProRule" id="PRU00043"/>
    </source>
</evidence>
<keyword evidence="13" id="KW-0325">Glycoprotein</keyword>
<reference evidence="20" key="1">
    <citation type="submission" date="2023-05" db="EMBL/GenBank/DDBJ databases">
        <title>High-quality long-read genome of Scophthalmus maximus.</title>
        <authorList>
            <person name="Lien S."/>
            <person name="Martinez P."/>
        </authorList>
    </citation>
    <scope>NUCLEOTIDE SEQUENCE [LARGE SCALE GENOMIC DNA]</scope>
</reference>
<dbReference type="PRINTS" id="PR00205">
    <property type="entry name" value="CADHERIN"/>
</dbReference>
<evidence type="ECO:0000256" key="7">
    <source>
        <dbReference type="ARBA" id="ARBA00022737"/>
    </source>
</evidence>
<organism evidence="20 21">
    <name type="scientific">Scophthalmus maximus</name>
    <name type="common">Turbot</name>
    <name type="synonym">Psetta maxima</name>
    <dbReference type="NCBI Taxonomy" id="52904"/>
    <lineage>
        <taxon>Eukaryota</taxon>
        <taxon>Metazoa</taxon>
        <taxon>Chordata</taxon>
        <taxon>Craniata</taxon>
        <taxon>Vertebrata</taxon>
        <taxon>Euteleostomi</taxon>
        <taxon>Actinopterygii</taxon>
        <taxon>Neopterygii</taxon>
        <taxon>Teleostei</taxon>
        <taxon>Neoteleostei</taxon>
        <taxon>Acanthomorphata</taxon>
        <taxon>Carangaria</taxon>
        <taxon>Pleuronectiformes</taxon>
        <taxon>Pleuronectoidei</taxon>
        <taxon>Scophthalmidae</taxon>
        <taxon>Scophthalmus</taxon>
    </lineage>
</organism>
<dbReference type="FunFam" id="4.10.900.10:FF:000001">
    <property type="entry name" value="Cadherin 2"/>
    <property type="match status" value="1"/>
</dbReference>
<proteinExistence type="predicted"/>
<sequence>LSDSFLLSIILTQTGGSAAVASGLGEGQRLLSRAKRGWVWNQMFVLEEFSGPDPILVGRLHTDLDVGGKNIKYVLAGEGAGTIFAINELTGDIHAMKRLDREEKAEYTLTAQVVNADTDEPLEPPSEFIIKVQDINDNPPQFIEGPYRASVPEMSAVGAPVTRVTATDADDPVYGNSAKLVYSILEGQPYFSVDPNSATIKIALHGMDREMREEYLVVIQAKDMGGHMGGLSGTTTVTVTLTDINDNPPKFSKSLYEFVIPEDLPIGKMGGKVKANDRDIGDNAKSTYSIIEGDEQGTFEIVTDAQTQEGILRVKKPLDFESKRAYTLKVEASNVRPEPSSSGPFKDTATVKIVVEDSDEPPFFSKPVYLLEVNENAPINTVVGTVTARDPDSSGSQVRYFIDRHTDLERQFNINVDDGKITLAKPLDRETDMWHNITVTATEISRAIVAIRVMDINDNAPEFATEYEAFLCENGKPGQVIQTVSAVDKDDPIQGHYFDYRLVPEMLNNPNFTIKNNQDNSISVLAKHDTFRRQKQEMYFLPIIVTDNGNPPMSSTNTLTIRVCGCSKEGTVQSCNVEAYVLPIGLSMGALIAILACIILLLVIVVLFVTLRRHKNEPLIIKDDEDVRENIIRYDDEGGGEEDTEAFDIATLQNPDGINGYLPRKDIKPDLQFMPRAGQHSGPNGVDVDEFINVRLHEADNDPTAPPYDSIQIYGYEGRGSIAGSLSSLETASSDSDQNYDYLREWGPRFRRLGELYSVGESDRET</sequence>
<keyword evidence="7" id="KW-0677">Repeat</keyword>
<evidence type="ECO:0000256" key="2">
    <source>
        <dbReference type="ARBA" id="ARBA00004536"/>
    </source>
</evidence>
<dbReference type="CDD" id="cd11304">
    <property type="entry name" value="Cadherin_repeat"/>
    <property type="match status" value="5"/>
</dbReference>
<gene>
    <name evidence="20" type="primary">cdh8</name>
</gene>
<dbReference type="Gene3D" id="2.60.40.60">
    <property type="entry name" value="Cadherins"/>
    <property type="match status" value="5"/>
</dbReference>
<evidence type="ECO:0000313" key="21">
    <source>
        <dbReference type="Proteomes" id="UP000694558"/>
    </source>
</evidence>
<feature type="transmembrane region" description="Helical" evidence="17">
    <location>
        <begin position="580"/>
        <end position="609"/>
    </location>
</feature>
<dbReference type="InterPro" id="IPR002126">
    <property type="entry name" value="Cadherin-like_dom"/>
</dbReference>
<feature type="domain" description="Cadherin" evidence="19">
    <location>
        <begin position="252"/>
        <end position="364"/>
    </location>
</feature>
<feature type="chain" id="PRO_5034590251" description="Cadherin domain-containing protein" evidence="18">
    <location>
        <begin position="20"/>
        <end position="766"/>
    </location>
</feature>
<dbReference type="Proteomes" id="UP000694558">
    <property type="component" value="Chromosome 5"/>
</dbReference>
<keyword evidence="4 15" id="KW-0812">Transmembrane</keyword>
<dbReference type="GO" id="GO:0008013">
    <property type="term" value="F:beta-catenin binding"/>
    <property type="evidence" value="ECO:0007669"/>
    <property type="project" value="TreeGrafter"/>
</dbReference>
<dbReference type="GO" id="GO:0005509">
    <property type="term" value="F:calcium ion binding"/>
    <property type="evidence" value="ECO:0007669"/>
    <property type="project" value="UniProtKB-UniRule"/>
</dbReference>
<dbReference type="GO" id="GO:0007043">
    <property type="term" value="P:cell-cell junction assembly"/>
    <property type="evidence" value="ECO:0007669"/>
    <property type="project" value="TreeGrafter"/>
</dbReference>
<keyword evidence="8 14" id="KW-0106">Calcium</keyword>
<dbReference type="PANTHER" id="PTHR24027">
    <property type="entry name" value="CADHERIN-23"/>
    <property type="match status" value="1"/>
</dbReference>
<dbReference type="FunFam" id="2.60.40.60:FF:000014">
    <property type="entry name" value="Cadherin 8"/>
    <property type="match status" value="1"/>
</dbReference>
<dbReference type="Gene3D" id="4.10.900.10">
    <property type="entry name" value="TCF3-CBD (Catenin binding domain)"/>
    <property type="match status" value="1"/>
</dbReference>
<evidence type="ECO:0000256" key="18">
    <source>
        <dbReference type="SAM" id="SignalP"/>
    </source>
</evidence>
<dbReference type="GO" id="GO:0016477">
    <property type="term" value="P:cell migration"/>
    <property type="evidence" value="ECO:0007669"/>
    <property type="project" value="TreeGrafter"/>
</dbReference>
<evidence type="ECO:0000256" key="13">
    <source>
        <dbReference type="ARBA" id="ARBA00023180"/>
    </source>
</evidence>
<dbReference type="GO" id="GO:0043679">
    <property type="term" value="C:axon terminus"/>
    <property type="evidence" value="ECO:0007669"/>
    <property type="project" value="TreeGrafter"/>
</dbReference>
<dbReference type="PANTHER" id="PTHR24027:SF273">
    <property type="entry name" value="CADHERIN-8"/>
    <property type="match status" value="1"/>
</dbReference>
<dbReference type="Pfam" id="PF00028">
    <property type="entry name" value="Cadherin"/>
    <property type="match status" value="5"/>
</dbReference>
<dbReference type="GO" id="GO:0044331">
    <property type="term" value="P:cell-cell adhesion mediated by cadherin"/>
    <property type="evidence" value="ECO:0007669"/>
    <property type="project" value="TreeGrafter"/>
</dbReference>
<comment type="function">
    <text evidence="16">Cadherins are calcium-dependent cell adhesion proteins.</text>
</comment>
<dbReference type="PROSITE" id="PS00232">
    <property type="entry name" value="CADHERIN_1"/>
    <property type="match status" value="2"/>
</dbReference>
<evidence type="ECO:0000256" key="9">
    <source>
        <dbReference type="ARBA" id="ARBA00022889"/>
    </source>
</evidence>
<evidence type="ECO:0000256" key="15">
    <source>
        <dbReference type="RuleBase" id="RU003318"/>
    </source>
</evidence>
<evidence type="ECO:0000256" key="3">
    <source>
        <dbReference type="ARBA" id="ARBA00022475"/>
    </source>
</evidence>
<dbReference type="InterPro" id="IPR015919">
    <property type="entry name" value="Cadherin-like_sf"/>
</dbReference>
<evidence type="ECO:0000256" key="1">
    <source>
        <dbReference type="ARBA" id="ARBA00004251"/>
    </source>
</evidence>
<dbReference type="GeneTree" id="ENSGT00940000153691"/>
<comment type="subcellular location">
    <subcellularLocation>
        <location evidence="2">Cell junction</location>
        <location evidence="2">Adherens junction</location>
    </subcellularLocation>
    <subcellularLocation>
        <location evidence="1 15">Cell membrane</location>
        <topology evidence="1 15">Single-pass type I membrane protein</topology>
    </subcellularLocation>
</comment>
<feature type="domain" description="Cadherin" evidence="19">
    <location>
        <begin position="62"/>
        <end position="142"/>
    </location>
</feature>
<dbReference type="SMART" id="SM00112">
    <property type="entry name" value="CA"/>
    <property type="match status" value="5"/>
</dbReference>
<feature type="domain" description="Cadherin" evidence="19">
    <location>
        <begin position="365"/>
        <end position="463"/>
    </location>
</feature>
<dbReference type="AlphaFoldDB" id="A0A8D3DZ25"/>
<dbReference type="InterPro" id="IPR000233">
    <property type="entry name" value="Cadherin_Y-type_LIR"/>
</dbReference>
<feature type="domain" description="Cadherin" evidence="19">
    <location>
        <begin position="463"/>
        <end position="585"/>
    </location>
</feature>
<dbReference type="SUPFAM" id="SSF49313">
    <property type="entry name" value="Cadherin-like"/>
    <property type="match status" value="5"/>
</dbReference>
<dbReference type="GO" id="GO:0016342">
    <property type="term" value="C:catenin complex"/>
    <property type="evidence" value="ECO:0007669"/>
    <property type="project" value="TreeGrafter"/>
</dbReference>
<evidence type="ECO:0000259" key="19">
    <source>
        <dbReference type="PROSITE" id="PS50268"/>
    </source>
</evidence>
<evidence type="ECO:0000256" key="16">
    <source>
        <dbReference type="RuleBase" id="RU004357"/>
    </source>
</evidence>
<evidence type="ECO:0000256" key="11">
    <source>
        <dbReference type="ARBA" id="ARBA00022989"/>
    </source>
</evidence>
<dbReference type="InterPro" id="IPR039808">
    <property type="entry name" value="Cadherin"/>
</dbReference>
<feature type="signal peptide" evidence="18">
    <location>
        <begin position="1"/>
        <end position="19"/>
    </location>
</feature>
<keyword evidence="3" id="KW-1003">Cell membrane</keyword>
<evidence type="ECO:0000313" key="20">
    <source>
        <dbReference type="Ensembl" id="ENSSMAP00000064784.1"/>
    </source>
</evidence>
<keyword evidence="11 17" id="KW-1133">Transmembrane helix</keyword>
<dbReference type="InterPro" id="IPR020894">
    <property type="entry name" value="Cadherin_CS"/>
</dbReference>
<dbReference type="Pfam" id="PF01049">
    <property type="entry name" value="CADH_Y-type_LIR"/>
    <property type="match status" value="1"/>
</dbReference>
<dbReference type="GO" id="GO:0016339">
    <property type="term" value="P:calcium-dependent cell-cell adhesion via plasma membrane cell adhesion molecules"/>
    <property type="evidence" value="ECO:0007669"/>
    <property type="project" value="TreeGrafter"/>
</dbReference>
<keyword evidence="6 18" id="KW-0732">Signal</keyword>
<dbReference type="Ensembl" id="ENSSMAT00000048504.1">
    <property type="protein sequence ID" value="ENSSMAP00000064784.1"/>
    <property type="gene ID" value="ENSSMAG00000012583.2"/>
</dbReference>
<dbReference type="FunFam" id="2.60.40.60:FF:000009">
    <property type="entry name" value="Cadherin 24"/>
    <property type="match status" value="1"/>
</dbReference>
<dbReference type="GO" id="GO:0002009">
    <property type="term" value="P:morphogenesis of an epithelium"/>
    <property type="evidence" value="ECO:0007669"/>
    <property type="project" value="UniProtKB-ARBA"/>
</dbReference>
<evidence type="ECO:0000256" key="6">
    <source>
        <dbReference type="ARBA" id="ARBA00022729"/>
    </source>
</evidence>
<keyword evidence="10" id="KW-0965">Cell junction</keyword>
<dbReference type="GO" id="GO:0005912">
    <property type="term" value="C:adherens junction"/>
    <property type="evidence" value="ECO:0007669"/>
    <property type="project" value="UniProtKB-SubCell"/>
</dbReference>
<evidence type="ECO:0000256" key="8">
    <source>
        <dbReference type="ARBA" id="ARBA00022837"/>
    </source>
</evidence>
<keyword evidence="12 17" id="KW-0472">Membrane</keyword>
<dbReference type="FunFam" id="2.60.40.60:FF:000017">
    <property type="entry name" value="Cadherin 24"/>
    <property type="match status" value="1"/>
</dbReference>
<dbReference type="InterPro" id="IPR027397">
    <property type="entry name" value="Catenin-bd_sf"/>
</dbReference>
<accession>A0A8D3DZ25</accession>
<dbReference type="GO" id="GO:0000902">
    <property type="term" value="P:cell morphogenesis"/>
    <property type="evidence" value="ECO:0007669"/>
    <property type="project" value="TreeGrafter"/>
</dbReference>
<dbReference type="FunFam" id="2.60.40.60:FF:000008">
    <property type="entry name" value="Cadherin 24"/>
    <property type="match status" value="1"/>
</dbReference>
<dbReference type="GO" id="GO:0007156">
    <property type="term" value="P:homophilic cell adhesion via plasma membrane adhesion molecules"/>
    <property type="evidence" value="ECO:0007669"/>
    <property type="project" value="InterPro"/>
</dbReference>
<keyword evidence="5" id="KW-0479">Metal-binding</keyword>
<protein>
    <recommendedName>
        <fullName evidence="19">Cadherin domain-containing protein</fullName>
    </recommendedName>
</protein>
<feature type="domain" description="Cadherin" evidence="19">
    <location>
        <begin position="143"/>
        <end position="251"/>
    </location>
</feature>
<evidence type="ECO:0000256" key="5">
    <source>
        <dbReference type="ARBA" id="ARBA00022723"/>
    </source>
</evidence>
<evidence type="ECO:0000256" key="12">
    <source>
        <dbReference type="ARBA" id="ARBA00023136"/>
    </source>
</evidence>
<name>A0A8D3DZ25_SCOMX</name>
<keyword evidence="9 15" id="KW-0130">Cell adhesion</keyword>
<evidence type="ECO:0000256" key="10">
    <source>
        <dbReference type="ARBA" id="ARBA00022949"/>
    </source>
</evidence>
<dbReference type="GO" id="GO:0043083">
    <property type="term" value="C:synaptic cleft"/>
    <property type="evidence" value="ECO:0007669"/>
    <property type="project" value="TreeGrafter"/>
</dbReference>
<evidence type="ECO:0000256" key="4">
    <source>
        <dbReference type="ARBA" id="ARBA00022692"/>
    </source>
</evidence>
<dbReference type="FunFam" id="2.60.40.60:FF:000012">
    <property type="entry name" value="Cadherin 24"/>
    <property type="match status" value="1"/>
</dbReference>
<dbReference type="PROSITE" id="PS50268">
    <property type="entry name" value="CADHERIN_2"/>
    <property type="match status" value="5"/>
</dbReference>
<reference evidence="20" key="2">
    <citation type="submission" date="2025-08" db="UniProtKB">
        <authorList>
            <consortium name="Ensembl"/>
        </authorList>
    </citation>
    <scope>IDENTIFICATION</scope>
</reference>
<dbReference type="GO" id="GO:0045296">
    <property type="term" value="F:cadherin binding"/>
    <property type="evidence" value="ECO:0007669"/>
    <property type="project" value="TreeGrafter"/>
</dbReference>
<dbReference type="GO" id="GO:0034332">
    <property type="term" value="P:adherens junction organization"/>
    <property type="evidence" value="ECO:0007669"/>
    <property type="project" value="TreeGrafter"/>
</dbReference>
<evidence type="ECO:0000256" key="17">
    <source>
        <dbReference type="SAM" id="Phobius"/>
    </source>
</evidence>